<feature type="transmembrane region" description="Helical" evidence="1">
    <location>
        <begin position="108"/>
        <end position="128"/>
    </location>
</feature>
<keyword evidence="1" id="KW-1133">Transmembrane helix</keyword>
<dbReference type="Pfam" id="PF26314">
    <property type="entry name" value="MptA_B_family"/>
    <property type="match status" value="1"/>
</dbReference>
<dbReference type="EMBL" id="AP019377">
    <property type="protein sequence ID" value="BBH92801.1"/>
    <property type="molecule type" value="Genomic_DNA"/>
</dbReference>
<evidence type="ECO:0000313" key="2">
    <source>
        <dbReference type="EMBL" id="BBH92801.1"/>
    </source>
</evidence>
<gene>
    <name evidence="2" type="ORF">KTA_10000</name>
</gene>
<name>A0A455T0C5_9CHLR</name>
<keyword evidence="1" id="KW-0812">Transmembrane</keyword>
<feature type="transmembrane region" description="Helical" evidence="1">
    <location>
        <begin position="286"/>
        <end position="312"/>
    </location>
</feature>
<feature type="transmembrane region" description="Helical" evidence="1">
    <location>
        <begin position="517"/>
        <end position="540"/>
    </location>
</feature>
<organism evidence="2">
    <name type="scientific">Thermogemmatispora argillosa</name>
    <dbReference type="NCBI Taxonomy" id="2045280"/>
    <lineage>
        <taxon>Bacteria</taxon>
        <taxon>Bacillati</taxon>
        <taxon>Chloroflexota</taxon>
        <taxon>Ktedonobacteria</taxon>
        <taxon>Thermogemmatisporales</taxon>
        <taxon>Thermogemmatisporaceae</taxon>
        <taxon>Thermogemmatispora</taxon>
    </lineage>
</organism>
<sequence>MTRTLLTSTVEQPQAVSRRRWPALLGLALVSEGLYALLVLTLKPITGLGLVPTPLLALLPRSGLALPPSRVGALSLLLVFLLLLAICYMLAAWLVLKGDRSNGAGLTLGPLLGSTALFGLTLLCLPALFTDTVFASLLSGRLIALYGLAPWWSVPPALPADPYWSWLTPLAQHSPLVYGPLWEWLCALLTLLPGMSSPTLGLLLLKGLLLLAHLLNTLLIWSILGRLGAAPGTRFASSLLYAWNPLALLALAGDGHSEGLLLTLLLAALWWLLLGDQPRAAQGTALLCEAAALVMLGLAAALSPLALPLWPLLVGFSLWRKEGQANARWSRVWAWIWRLLLPASVVFVLTLPLWRGADSYRALMAASGWTSFARSPLAWLVPPLRRLYTPLAVLLDSPRHRQPAQPAELTVKGAALFCSALLFIWLLASLRARLRSRSASAPGAPSVAALLPSLISSWLLALGLWLSLLTFNFWPWYALPAVGLATARRLDAVSQSALVFSLSALLSYALLGISSALGLALVGLLIFAPPLVYLTGAFFWSWRGRRAIFKEAQTGA</sequence>
<feature type="transmembrane region" description="Helical" evidence="1">
    <location>
        <begin position="71"/>
        <end position="96"/>
    </location>
</feature>
<evidence type="ECO:0000256" key="1">
    <source>
        <dbReference type="SAM" id="Phobius"/>
    </source>
</evidence>
<feature type="transmembrane region" description="Helical" evidence="1">
    <location>
        <begin position="332"/>
        <end position="354"/>
    </location>
</feature>
<accession>A0A455T0C5</accession>
<dbReference type="AlphaFoldDB" id="A0A455T0C5"/>
<feature type="transmembrane region" description="Helical" evidence="1">
    <location>
        <begin position="492"/>
        <end position="511"/>
    </location>
</feature>
<feature type="transmembrane region" description="Helical" evidence="1">
    <location>
        <begin position="134"/>
        <end position="154"/>
    </location>
</feature>
<feature type="transmembrane region" description="Helical" evidence="1">
    <location>
        <begin position="175"/>
        <end position="194"/>
    </location>
</feature>
<feature type="transmembrane region" description="Helical" evidence="1">
    <location>
        <begin position="200"/>
        <end position="223"/>
    </location>
</feature>
<feature type="transmembrane region" description="Helical" evidence="1">
    <location>
        <begin position="448"/>
        <end position="471"/>
    </location>
</feature>
<proteinExistence type="predicted"/>
<feature type="transmembrane region" description="Helical" evidence="1">
    <location>
        <begin position="409"/>
        <end position="428"/>
    </location>
</feature>
<reference evidence="2" key="1">
    <citation type="submission" date="2018-12" db="EMBL/GenBank/DDBJ databases">
        <title>Novel natural products biosynthetic potential of the class Ktedonobacteria.</title>
        <authorList>
            <person name="Zheng Y."/>
            <person name="Saitou A."/>
            <person name="Wang C.M."/>
            <person name="Toyoda A."/>
            <person name="Minakuchi Y."/>
            <person name="Sekiguchi Y."/>
            <person name="Ueda K."/>
            <person name="Takano H."/>
            <person name="Sakai Y."/>
            <person name="Yokota A."/>
            <person name="Yabe S."/>
        </authorList>
    </citation>
    <scope>NUCLEOTIDE SEQUENCE</scope>
    <source>
        <strain evidence="2">A3-2</strain>
    </source>
</reference>
<feature type="transmembrane region" description="Helical" evidence="1">
    <location>
        <begin position="259"/>
        <end position="274"/>
    </location>
</feature>
<feature type="transmembrane region" description="Helical" evidence="1">
    <location>
        <begin position="21"/>
        <end position="42"/>
    </location>
</feature>
<protein>
    <submittedName>
        <fullName evidence="2">Uncharacterized protein</fullName>
    </submittedName>
</protein>
<keyword evidence="1" id="KW-0472">Membrane</keyword>